<dbReference type="AlphaFoldDB" id="A0AAD5RC63"/>
<dbReference type="Proteomes" id="UP001196413">
    <property type="component" value="Unassembled WGS sequence"/>
</dbReference>
<sequence length="107" mass="12127">MIRLLAGARLSKSLLRLRRYSRLNHQQAPESTPTFQERSAEVLVANDHRPHIPGLCNGLGRHLRHRKGDVDLRISRTITVKAAGYQQEVSLGVLEPWTTHHSSTGRF</sequence>
<evidence type="ECO:0000313" key="2">
    <source>
        <dbReference type="Proteomes" id="UP001196413"/>
    </source>
</evidence>
<keyword evidence="2" id="KW-1185">Reference proteome</keyword>
<gene>
    <name evidence="1" type="ORF">KIN20_035868</name>
</gene>
<organism evidence="1 2">
    <name type="scientific">Parelaphostrongylus tenuis</name>
    <name type="common">Meningeal worm</name>
    <dbReference type="NCBI Taxonomy" id="148309"/>
    <lineage>
        <taxon>Eukaryota</taxon>
        <taxon>Metazoa</taxon>
        <taxon>Ecdysozoa</taxon>
        <taxon>Nematoda</taxon>
        <taxon>Chromadorea</taxon>
        <taxon>Rhabditida</taxon>
        <taxon>Rhabditina</taxon>
        <taxon>Rhabditomorpha</taxon>
        <taxon>Strongyloidea</taxon>
        <taxon>Metastrongylidae</taxon>
        <taxon>Parelaphostrongylus</taxon>
    </lineage>
</organism>
<protein>
    <submittedName>
        <fullName evidence="1">Uncharacterized protein</fullName>
    </submittedName>
</protein>
<comment type="caution">
    <text evidence="1">The sequence shown here is derived from an EMBL/GenBank/DDBJ whole genome shotgun (WGS) entry which is preliminary data.</text>
</comment>
<dbReference type="EMBL" id="JAHQIW010007294">
    <property type="protein sequence ID" value="KAJ1373467.1"/>
    <property type="molecule type" value="Genomic_DNA"/>
</dbReference>
<name>A0AAD5RC63_PARTN</name>
<proteinExistence type="predicted"/>
<accession>A0AAD5RC63</accession>
<evidence type="ECO:0000313" key="1">
    <source>
        <dbReference type="EMBL" id="KAJ1373467.1"/>
    </source>
</evidence>
<reference evidence="1" key="1">
    <citation type="submission" date="2021-06" db="EMBL/GenBank/DDBJ databases">
        <title>Parelaphostrongylus tenuis whole genome reference sequence.</title>
        <authorList>
            <person name="Garwood T.J."/>
            <person name="Larsen P.A."/>
            <person name="Fountain-Jones N.M."/>
            <person name="Garbe J.R."/>
            <person name="Macchietto M.G."/>
            <person name="Kania S.A."/>
            <person name="Gerhold R.W."/>
            <person name="Richards J.E."/>
            <person name="Wolf T.M."/>
        </authorList>
    </citation>
    <scope>NUCLEOTIDE SEQUENCE</scope>
    <source>
        <strain evidence="1">MNPRO001-30</strain>
        <tissue evidence="1">Meninges</tissue>
    </source>
</reference>